<dbReference type="PANTHER" id="PTHR30537">
    <property type="entry name" value="HTH-TYPE TRANSCRIPTIONAL REGULATOR"/>
    <property type="match status" value="1"/>
</dbReference>
<evidence type="ECO:0000256" key="4">
    <source>
        <dbReference type="ARBA" id="ARBA00023163"/>
    </source>
</evidence>
<keyword evidence="2" id="KW-0805">Transcription regulation</keyword>
<organism evidence="6 7">
    <name type="scientific">Thalassotalea eurytherma</name>
    <dbReference type="NCBI Taxonomy" id="1144278"/>
    <lineage>
        <taxon>Bacteria</taxon>
        <taxon>Pseudomonadati</taxon>
        <taxon>Pseudomonadota</taxon>
        <taxon>Gammaproteobacteria</taxon>
        <taxon>Alteromonadales</taxon>
        <taxon>Colwelliaceae</taxon>
        <taxon>Thalassotalea</taxon>
    </lineage>
</organism>
<feature type="domain" description="HTH lysR-type" evidence="5">
    <location>
        <begin position="1"/>
        <end position="59"/>
    </location>
</feature>
<accession>A0ABQ6H268</accession>
<evidence type="ECO:0000259" key="5">
    <source>
        <dbReference type="PROSITE" id="PS50931"/>
    </source>
</evidence>
<dbReference type="Pfam" id="PF03466">
    <property type="entry name" value="LysR_substrate"/>
    <property type="match status" value="1"/>
</dbReference>
<evidence type="ECO:0000256" key="2">
    <source>
        <dbReference type="ARBA" id="ARBA00023015"/>
    </source>
</evidence>
<dbReference type="Pfam" id="PF00126">
    <property type="entry name" value="HTH_1"/>
    <property type="match status" value="1"/>
</dbReference>
<dbReference type="PANTHER" id="PTHR30537:SF5">
    <property type="entry name" value="HTH-TYPE TRANSCRIPTIONAL ACTIVATOR TTDR-RELATED"/>
    <property type="match status" value="1"/>
</dbReference>
<evidence type="ECO:0000256" key="1">
    <source>
        <dbReference type="ARBA" id="ARBA00009437"/>
    </source>
</evidence>
<gene>
    <name evidence="6" type="ORF">theurythT_17400</name>
</gene>
<dbReference type="InterPro" id="IPR058163">
    <property type="entry name" value="LysR-type_TF_proteobact-type"/>
</dbReference>
<protein>
    <submittedName>
        <fullName evidence="6">LysR family transcriptional regulator</fullName>
    </submittedName>
</protein>
<dbReference type="Gene3D" id="1.10.10.10">
    <property type="entry name" value="Winged helix-like DNA-binding domain superfamily/Winged helix DNA-binding domain"/>
    <property type="match status" value="1"/>
</dbReference>
<evidence type="ECO:0000313" key="6">
    <source>
        <dbReference type="EMBL" id="GLX82288.1"/>
    </source>
</evidence>
<dbReference type="RefSeq" id="WP_284207647.1">
    <property type="nucleotide sequence ID" value="NZ_BSSU01000008.1"/>
</dbReference>
<keyword evidence="4" id="KW-0804">Transcription</keyword>
<evidence type="ECO:0000313" key="7">
    <source>
        <dbReference type="Proteomes" id="UP001157133"/>
    </source>
</evidence>
<keyword evidence="7" id="KW-1185">Reference proteome</keyword>
<dbReference type="Gene3D" id="3.40.190.290">
    <property type="match status" value="1"/>
</dbReference>
<comment type="similarity">
    <text evidence="1">Belongs to the LysR transcriptional regulatory family.</text>
</comment>
<sequence>MTKIDDMTLFVHVVKAGGLAAAGRKLGLSPASMTARINQIEKRYGTRLLTRNTRSISLTYAGERFYSGCLRVVEEVENTENMIQESQETLQGSLRISATSDFGRQYVAPALAEFTSNHPDVSPHLMLSDGLINIVDEGVDIAFRFGNLPDSNLISKPLAQNRRVLCASPNYIKHNGLPRHPEELAKHRCLILERSGQPLNDWYFEIDNKRQLIKVAPHLSCSDGEVIRRWAVQGYGIAFKSLIDIRKDLSNNKLELLLDEYVRGFSHSDTEVVGVQAIYASRQYLPMQVKAFLTFFEHWLNKEISNP</sequence>
<name>A0ABQ6H268_9GAMM</name>
<proteinExistence type="inferred from homology"/>
<comment type="caution">
    <text evidence="6">The sequence shown here is derived from an EMBL/GenBank/DDBJ whole genome shotgun (WGS) entry which is preliminary data.</text>
</comment>
<dbReference type="InterPro" id="IPR005119">
    <property type="entry name" value="LysR_subst-bd"/>
</dbReference>
<dbReference type="SUPFAM" id="SSF46785">
    <property type="entry name" value="Winged helix' DNA-binding domain"/>
    <property type="match status" value="1"/>
</dbReference>
<reference evidence="6 7" key="1">
    <citation type="submission" date="2023-03" db="EMBL/GenBank/DDBJ databases">
        <title>Draft genome sequence of Thalassotalea eurytherma JCM 18482T.</title>
        <authorList>
            <person name="Sawabe T."/>
        </authorList>
    </citation>
    <scope>NUCLEOTIDE SEQUENCE [LARGE SCALE GENOMIC DNA]</scope>
    <source>
        <strain evidence="6 7">JCM 18482</strain>
    </source>
</reference>
<dbReference type="InterPro" id="IPR036388">
    <property type="entry name" value="WH-like_DNA-bd_sf"/>
</dbReference>
<dbReference type="EMBL" id="BSSU01000008">
    <property type="protein sequence ID" value="GLX82288.1"/>
    <property type="molecule type" value="Genomic_DNA"/>
</dbReference>
<dbReference type="CDD" id="cd08422">
    <property type="entry name" value="PBP2_CrgA_like"/>
    <property type="match status" value="1"/>
</dbReference>
<dbReference type="SUPFAM" id="SSF53850">
    <property type="entry name" value="Periplasmic binding protein-like II"/>
    <property type="match status" value="1"/>
</dbReference>
<keyword evidence="3" id="KW-0238">DNA-binding</keyword>
<evidence type="ECO:0000256" key="3">
    <source>
        <dbReference type="ARBA" id="ARBA00023125"/>
    </source>
</evidence>
<dbReference type="InterPro" id="IPR000847">
    <property type="entry name" value="LysR_HTH_N"/>
</dbReference>
<dbReference type="PROSITE" id="PS50931">
    <property type="entry name" value="HTH_LYSR"/>
    <property type="match status" value="1"/>
</dbReference>
<dbReference type="Proteomes" id="UP001157133">
    <property type="component" value="Unassembled WGS sequence"/>
</dbReference>
<dbReference type="InterPro" id="IPR036390">
    <property type="entry name" value="WH_DNA-bd_sf"/>
</dbReference>